<gene>
    <name evidence="2" type="ORF">BDK51DRAFT_52615</name>
</gene>
<accession>A0A4P9WGL4</accession>
<keyword evidence="3" id="KW-1185">Reference proteome</keyword>
<reference evidence="3" key="1">
    <citation type="journal article" date="2018" name="Nat. Microbiol.">
        <title>Leveraging single-cell genomics to expand the fungal tree of life.</title>
        <authorList>
            <person name="Ahrendt S.R."/>
            <person name="Quandt C.A."/>
            <person name="Ciobanu D."/>
            <person name="Clum A."/>
            <person name="Salamov A."/>
            <person name="Andreopoulos B."/>
            <person name="Cheng J.F."/>
            <person name="Woyke T."/>
            <person name="Pelin A."/>
            <person name="Henrissat B."/>
            <person name="Reynolds N.K."/>
            <person name="Benny G.L."/>
            <person name="Smith M.E."/>
            <person name="James T.Y."/>
            <person name="Grigoriev I.V."/>
        </authorList>
    </citation>
    <scope>NUCLEOTIDE SEQUENCE [LARGE SCALE GENOMIC DNA]</scope>
</reference>
<proteinExistence type="predicted"/>
<organism evidence="2 3">
    <name type="scientific">Blyttiomyces helicus</name>
    <dbReference type="NCBI Taxonomy" id="388810"/>
    <lineage>
        <taxon>Eukaryota</taxon>
        <taxon>Fungi</taxon>
        <taxon>Fungi incertae sedis</taxon>
        <taxon>Chytridiomycota</taxon>
        <taxon>Chytridiomycota incertae sedis</taxon>
        <taxon>Chytridiomycetes</taxon>
        <taxon>Chytridiomycetes incertae sedis</taxon>
        <taxon>Blyttiomyces</taxon>
    </lineage>
</organism>
<feature type="region of interest" description="Disordered" evidence="1">
    <location>
        <begin position="1"/>
        <end position="23"/>
    </location>
</feature>
<protein>
    <submittedName>
        <fullName evidence="2">Uncharacterized protein</fullName>
    </submittedName>
</protein>
<dbReference type="Proteomes" id="UP000269721">
    <property type="component" value="Unassembled WGS sequence"/>
</dbReference>
<dbReference type="AlphaFoldDB" id="A0A4P9WGL4"/>
<evidence type="ECO:0000313" key="3">
    <source>
        <dbReference type="Proteomes" id="UP000269721"/>
    </source>
</evidence>
<evidence type="ECO:0000313" key="2">
    <source>
        <dbReference type="EMBL" id="RKO90528.1"/>
    </source>
</evidence>
<sequence length="201" mass="20941">MDLDAATPVAGGSRAYCEGRSRAGDPVRARHRADVTDDVICSGHDPSDPLLPAILHGARAILHGARAILHGGARCVRQCPVPSPRPAPPVAAPAVRLAARHLLPSLIVAGLDGVHAARQLAAHFDSKGVHNTQMRYAAIATGSGVGRNARCSIQKSAVYHERGQVKWRKLQAEAVQLMGVLGWGECGASAAGTEADPTVVE</sequence>
<name>A0A4P9WGL4_9FUNG</name>
<evidence type="ECO:0000256" key="1">
    <source>
        <dbReference type="SAM" id="MobiDB-lite"/>
    </source>
</evidence>
<dbReference type="EMBL" id="KZ995511">
    <property type="protein sequence ID" value="RKO90528.1"/>
    <property type="molecule type" value="Genomic_DNA"/>
</dbReference>